<evidence type="ECO:0000256" key="4">
    <source>
        <dbReference type="ARBA" id="ARBA00022989"/>
    </source>
</evidence>
<comment type="caution">
    <text evidence="9">The sequence shown here is derived from an EMBL/GenBank/DDBJ whole genome shotgun (WGS) entry which is preliminary data.</text>
</comment>
<dbReference type="InterPro" id="IPR005828">
    <property type="entry name" value="MFS_sugar_transport-like"/>
</dbReference>
<dbReference type="InterPro" id="IPR020846">
    <property type="entry name" value="MFS_dom"/>
</dbReference>
<accession>A0AA35M848</accession>
<evidence type="ECO:0000256" key="1">
    <source>
        <dbReference type="ARBA" id="ARBA00004141"/>
    </source>
</evidence>
<dbReference type="Gene3D" id="1.20.1250.20">
    <property type="entry name" value="MFS general substrate transporter like domains"/>
    <property type="match status" value="1"/>
</dbReference>
<name>A0AA35M848_9HYPO</name>
<feature type="transmembrane region" description="Helical" evidence="7">
    <location>
        <begin position="206"/>
        <end position="224"/>
    </location>
</feature>
<organism evidence="9 10">
    <name type="scientific">Clonostachys chloroleuca</name>
    <dbReference type="NCBI Taxonomy" id="1926264"/>
    <lineage>
        <taxon>Eukaryota</taxon>
        <taxon>Fungi</taxon>
        <taxon>Dikarya</taxon>
        <taxon>Ascomycota</taxon>
        <taxon>Pezizomycotina</taxon>
        <taxon>Sordariomycetes</taxon>
        <taxon>Hypocreomycetidae</taxon>
        <taxon>Hypocreales</taxon>
        <taxon>Bionectriaceae</taxon>
        <taxon>Clonostachys</taxon>
    </lineage>
</organism>
<keyword evidence="10" id="KW-1185">Reference proteome</keyword>
<keyword evidence="5 7" id="KW-0472">Membrane</keyword>
<proteinExistence type="inferred from homology"/>
<dbReference type="PANTHER" id="PTHR48022:SF15">
    <property type="entry name" value="ALPHA-GLUCOSIDE TRANSPORTER, PUTATIVE (AFU_ORTHOLOGUE AFUA_5G00500)-RELATED"/>
    <property type="match status" value="1"/>
</dbReference>
<dbReference type="GO" id="GO:0016020">
    <property type="term" value="C:membrane"/>
    <property type="evidence" value="ECO:0007669"/>
    <property type="project" value="UniProtKB-SubCell"/>
</dbReference>
<keyword evidence="4 7" id="KW-1133">Transmembrane helix</keyword>
<keyword evidence="3 7" id="KW-0812">Transmembrane</keyword>
<protein>
    <recommendedName>
        <fullName evidence="8">Major facilitator superfamily (MFS) profile domain-containing protein</fullName>
    </recommendedName>
</protein>
<comment type="similarity">
    <text evidence="2">Belongs to the major facilitator superfamily. Sugar transporter (TC 2.A.1.1) family.</text>
</comment>
<evidence type="ECO:0000256" key="3">
    <source>
        <dbReference type="ARBA" id="ARBA00022692"/>
    </source>
</evidence>
<dbReference type="PROSITE" id="PS00217">
    <property type="entry name" value="SUGAR_TRANSPORT_2"/>
    <property type="match status" value="1"/>
</dbReference>
<dbReference type="AlphaFoldDB" id="A0AA35M848"/>
<feature type="transmembrane region" description="Helical" evidence="7">
    <location>
        <begin position="362"/>
        <end position="383"/>
    </location>
</feature>
<feature type="transmembrane region" description="Helical" evidence="7">
    <location>
        <begin position="328"/>
        <end position="350"/>
    </location>
</feature>
<evidence type="ECO:0000259" key="8">
    <source>
        <dbReference type="PROSITE" id="PS50850"/>
    </source>
</evidence>
<feature type="compositionally biased region" description="Polar residues" evidence="6">
    <location>
        <begin position="1"/>
        <end position="11"/>
    </location>
</feature>
<dbReference type="EMBL" id="CABFNP030001199">
    <property type="protein sequence ID" value="CAI6092306.1"/>
    <property type="molecule type" value="Genomic_DNA"/>
</dbReference>
<evidence type="ECO:0000313" key="9">
    <source>
        <dbReference type="EMBL" id="CAI6092306.1"/>
    </source>
</evidence>
<evidence type="ECO:0000256" key="7">
    <source>
        <dbReference type="SAM" id="Phobius"/>
    </source>
</evidence>
<feature type="transmembrane region" description="Helical" evidence="7">
    <location>
        <begin position="236"/>
        <end position="257"/>
    </location>
</feature>
<gene>
    <name evidence="9" type="ORF">CCHLO57077_00016628</name>
</gene>
<dbReference type="PROSITE" id="PS50850">
    <property type="entry name" value="MFS"/>
    <property type="match status" value="1"/>
</dbReference>
<dbReference type="PANTHER" id="PTHR48022">
    <property type="entry name" value="PLASTIDIC GLUCOSE TRANSPORTER 4"/>
    <property type="match status" value="1"/>
</dbReference>
<feature type="transmembrane region" description="Helical" evidence="7">
    <location>
        <begin position="150"/>
        <end position="168"/>
    </location>
</feature>
<dbReference type="SUPFAM" id="SSF103473">
    <property type="entry name" value="MFS general substrate transporter"/>
    <property type="match status" value="1"/>
</dbReference>
<evidence type="ECO:0000256" key="6">
    <source>
        <dbReference type="SAM" id="MobiDB-lite"/>
    </source>
</evidence>
<evidence type="ECO:0000256" key="2">
    <source>
        <dbReference type="ARBA" id="ARBA00010992"/>
    </source>
</evidence>
<evidence type="ECO:0000313" key="10">
    <source>
        <dbReference type="Proteomes" id="UP001160390"/>
    </source>
</evidence>
<feature type="transmembrane region" description="Helical" evidence="7">
    <location>
        <begin position="491"/>
        <end position="509"/>
    </location>
</feature>
<dbReference type="Pfam" id="PF00083">
    <property type="entry name" value="Sugar_tr"/>
    <property type="match status" value="1"/>
</dbReference>
<feature type="transmembrane region" description="Helical" evidence="7">
    <location>
        <begin position="456"/>
        <end position="479"/>
    </location>
</feature>
<feature type="transmembrane region" description="Helical" evidence="7">
    <location>
        <begin position="390"/>
        <end position="415"/>
    </location>
</feature>
<dbReference type="Proteomes" id="UP001160390">
    <property type="component" value="Unassembled WGS sequence"/>
</dbReference>
<dbReference type="InterPro" id="IPR036259">
    <property type="entry name" value="MFS_trans_sf"/>
</dbReference>
<sequence>MTSIKENSSATVAERGQPVDTDKPTGAVEQGALTSKDIVADAAAKGQGTSGYEHLTVWQTVKLFKMNSLFCFLITFSAATDGYQIGILGNIIANPGFIRQFGSATGPDGKPALASSDIGGWNATGSVGQIVGMITLPFLADRFGRKFSMYWYWSILALSVMVECVARTPQVWFVAKLLGGIGVGCLQSTIPAYVSEVAPVRCRGVFLMFYSLWFSLGQFFAPVALQSMSIIDPMNYLVPIYTQWSQIGLMLIIIFFTPESPAWCASRGYAERGQQALRQLFRGVEDFDASLQYNLLVINLEHERNVAAEQHNEKWWAIFKKTDGLRTLISLWTLMAQPFIGLGLFLSYGSYFFQQAGIEDPFKVTCITSGVGMAVSVLTIYLADVTGRRWMACYGTTLCWLCNVAVGILGVTPHIPASDILLVFFSVLYNVGLVGNGATGWGFIGEISSQRLRPYTAGFAAASTCVVGVGMGILIPYMINTNDWNWGLKTCWFFVGTGLPFVLGVWFLIPETTNRSAAELDELFDRKIRPWNFSKTVTATQMLVENEKSGISKE</sequence>
<feature type="transmembrane region" description="Helical" evidence="7">
    <location>
        <begin position="421"/>
        <end position="444"/>
    </location>
</feature>
<feature type="transmembrane region" description="Helical" evidence="7">
    <location>
        <begin position="174"/>
        <end position="194"/>
    </location>
</feature>
<evidence type="ECO:0000256" key="5">
    <source>
        <dbReference type="ARBA" id="ARBA00023136"/>
    </source>
</evidence>
<reference evidence="9" key="1">
    <citation type="submission" date="2023-01" db="EMBL/GenBank/DDBJ databases">
        <authorList>
            <person name="Piombo E."/>
        </authorList>
    </citation>
    <scope>NUCLEOTIDE SEQUENCE</scope>
</reference>
<feature type="region of interest" description="Disordered" evidence="6">
    <location>
        <begin position="1"/>
        <end position="27"/>
    </location>
</feature>
<feature type="domain" description="Major facilitator superfamily (MFS) profile" evidence="8">
    <location>
        <begin position="70"/>
        <end position="513"/>
    </location>
</feature>
<dbReference type="InterPro" id="IPR050360">
    <property type="entry name" value="MFS_Sugar_Transporters"/>
</dbReference>
<dbReference type="InterPro" id="IPR005829">
    <property type="entry name" value="Sugar_transporter_CS"/>
</dbReference>
<comment type="subcellular location">
    <subcellularLocation>
        <location evidence="1">Membrane</location>
        <topology evidence="1">Multi-pass membrane protein</topology>
    </subcellularLocation>
</comment>
<dbReference type="GO" id="GO:0005351">
    <property type="term" value="F:carbohydrate:proton symporter activity"/>
    <property type="evidence" value="ECO:0007669"/>
    <property type="project" value="TreeGrafter"/>
</dbReference>